<feature type="transmembrane region" description="Helical" evidence="1">
    <location>
        <begin position="51"/>
        <end position="71"/>
    </location>
</feature>
<sequence>MAARYLDPHGLREVSMGTMKSTRALLMRPHSGIVVGLLCLCWFAVPFQSQMAHAIIGALGILLSLVALFYVGRATDVWTARCERFNMVAFIILFALLINN</sequence>
<proteinExistence type="predicted"/>
<reference evidence="2" key="1">
    <citation type="journal article" date="2021" name="Proc. Natl. Acad. Sci. U.S.A.">
        <title>A Catalog of Tens of Thousands of Viruses from Human Metagenomes Reveals Hidden Associations with Chronic Diseases.</title>
        <authorList>
            <person name="Tisza M.J."/>
            <person name="Buck C.B."/>
        </authorList>
    </citation>
    <scope>NUCLEOTIDE SEQUENCE</scope>
    <source>
        <strain evidence="2">Ctshb19</strain>
    </source>
</reference>
<keyword evidence="1" id="KW-1133">Transmembrane helix</keyword>
<evidence type="ECO:0000256" key="1">
    <source>
        <dbReference type="SAM" id="Phobius"/>
    </source>
</evidence>
<feature type="transmembrane region" description="Helical" evidence="1">
    <location>
        <begin position="25"/>
        <end position="45"/>
    </location>
</feature>
<feature type="transmembrane region" description="Helical" evidence="1">
    <location>
        <begin position="83"/>
        <end position="99"/>
    </location>
</feature>
<keyword evidence="1" id="KW-0472">Membrane</keyword>
<organism evidence="2">
    <name type="scientific">Myoviridae sp. ctshb19</name>
    <dbReference type="NCBI Taxonomy" id="2825194"/>
    <lineage>
        <taxon>Viruses</taxon>
        <taxon>Duplodnaviria</taxon>
        <taxon>Heunggongvirae</taxon>
        <taxon>Uroviricota</taxon>
        <taxon>Caudoviricetes</taxon>
    </lineage>
</organism>
<evidence type="ECO:0000313" key="2">
    <source>
        <dbReference type="EMBL" id="DAF93492.1"/>
    </source>
</evidence>
<protein>
    <submittedName>
        <fullName evidence="2">Uncharacterized protein</fullName>
    </submittedName>
</protein>
<dbReference type="EMBL" id="BK016086">
    <property type="protein sequence ID" value="DAF93492.1"/>
    <property type="molecule type" value="Genomic_DNA"/>
</dbReference>
<keyword evidence="1" id="KW-0812">Transmembrane</keyword>
<accession>A0A8S5UGD3</accession>
<name>A0A8S5UGD3_9CAUD</name>